<proteinExistence type="predicted"/>
<name>A0A4W5M0E0_9TELE</name>
<keyword evidence="2" id="KW-1185">Reference proteome</keyword>
<reference evidence="2" key="1">
    <citation type="submission" date="2018-06" db="EMBL/GenBank/DDBJ databases">
        <title>Genome assembly of Danube salmon.</title>
        <authorList>
            <person name="Macqueen D.J."/>
            <person name="Gundappa M.K."/>
        </authorList>
    </citation>
    <scope>NUCLEOTIDE SEQUENCE [LARGE SCALE GENOMIC DNA]</scope>
</reference>
<evidence type="ECO:0000313" key="2">
    <source>
        <dbReference type="Proteomes" id="UP000314982"/>
    </source>
</evidence>
<protein>
    <recommendedName>
        <fullName evidence="3">Kinesin motor domain-containing protein</fullName>
    </recommendedName>
</protein>
<dbReference type="Proteomes" id="UP000314982">
    <property type="component" value="Unassembled WGS sequence"/>
</dbReference>
<evidence type="ECO:0000313" key="1">
    <source>
        <dbReference type="Ensembl" id="ENSHHUP00000031787.1"/>
    </source>
</evidence>
<evidence type="ECO:0008006" key="3">
    <source>
        <dbReference type="Google" id="ProtNLM"/>
    </source>
</evidence>
<accession>A0A4W5M0E0</accession>
<reference evidence="1" key="2">
    <citation type="submission" date="2025-08" db="UniProtKB">
        <authorList>
            <consortium name="Ensembl"/>
        </authorList>
    </citation>
    <scope>IDENTIFICATION</scope>
</reference>
<organism evidence="1 2">
    <name type="scientific">Hucho hucho</name>
    <name type="common">huchen</name>
    <dbReference type="NCBI Taxonomy" id="62062"/>
    <lineage>
        <taxon>Eukaryota</taxon>
        <taxon>Metazoa</taxon>
        <taxon>Chordata</taxon>
        <taxon>Craniata</taxon>
        <taxon>Vertebrata</taxon>
        <taxon>Euteleostomi</taxon>
        <taxon>Actinopterygii</taxon>
        <taxon>Neopterygii</taxon>
        <taxon>Teleostei</taxon>
        <taxon>Protacanthopterygii</taxon>
        <taxon>Salmoniformes</taxon>
        <taxon>Salmonidae</taxon>
        <taxon>Salmoninae</taxon>
        <taxon>Hucho</taxon>
    </lineage>
</organism>
<dbReference type="STRING" id="62062.ENSHHUP00000031787"/>
<sequence>MAEESAVKVCVRVRPLIEREETAAESAEPVKLYWKTDKKTIHQIDDGNLTKNFSFGELSNGEGECCLLYSV</sequence>
<reference evidence="1" key="3">
    <citation type="submission" date="2025-09" db="UniProtKB">
        <authorList>
            <consortium name="Ensembl"/>
        </authorList>
    </citation>
    <scope>IDENTIFICATION</scope>
</reference>
<dbReference type="Ensembl" id="ENSHHUT00000033092.1">
    <property type="protein sequence ID" value="ENSHHUP00000031787.1"/>
    <property type="gene ID" value="ENSHHUG00000020193.1"/>
</dbReference>
<dbReference type="AlphaFoldDB" id="A0A4W5M0E0"/>